<dbReference type="EMBL" id="POWG01000008">
    <property type="protein sequence ID" value="PNQ99174.1"/>
    <property type="molecule type" value="Genomic_DNA"/>
</dbReference>
<dbReference type="EMBL" id="CP007797">
    <property type="protein sequence ID" value="AIB16423.1"/>
    <property type="molecule type" value="Genomic_DNA"/>
</dbReference>
<dbReference type="Proteomes" id="UP000027186">
    <property type="component" value="Plasmid AbAZ39_p4"/>
</dbReference>
<evidence type="ECO:0000313" key="7">
    <source>
        <dbReference type="Proteomes" id="UP000027186"/>
    </source>
</evidence>
<dbReference type="SUPFAM" id="SSF55315">
    <property type="entry name" value="L30e-like"/>
    <property type="match status" value="1"/>
</dbReference>
<dbReference type="GO" id="GO:0003723">
    <property type="term" value="F:RNA binding"/>
    <property type="evidence" value="ECO:0007669"/>
    <property type="project" value="InterPro"/>
</dbReference>
<dbReference type="Gene3D" id="3.40.1280.10">
    <property type="match status" value="1"/>
</dbReference>
<evidence type="ECO:0000313" key="6">
    <source>
        <dbReference type="EMBL" id="PNQ99174.1"/>
    </source>
</evidence>
<keyword evidence="2 4" id="KW-0808">Transferase</keyword>
<dbReference type="PANTHER" id="PTHR43191:SF12">
    <property type="entry name" value="RRNA METHYLASE"/>
    <property type="match status" value="1"/>
</dbReference>
<keyword evidence="1 4" id="KW-0489">Methyltransferase</keyword>
<evidence type="ECO:0000256" key="2">
    <source>
        <dbReference type="ARBA" id="ARBA00022679"/>
    </source>
</evidence>
<dbReference type="GO" id="GO:0032259">
    <property type="term" value="P:methylation"/>
    <property type="evidence" value="ECO:0007669"/>
    <property type="project" value="UniProtKB-KW"/>
</dbReference>
<dbReference type="OrthoDB" id="3190829at2"/>
<dbReference type="InterPro" id="IPR029064">
    <property type="entry name" value="Ribosomal_eL30-like_sf"/>
</dbReference>
<evidence type="ECO:0000259" key="3">
    <source>
        <dbReference type="Pfam" id="PF00588"/>
    </source>
</evidence>
<dbReference type="Pfam" id="PF00588">
    <property type="entry name" value="SpoU_methylase"/>
    <property type="match status" value="1"/>
</dbReference>
<reference evidence="6 8" key="2">
    <citation type="submission" date="2018-01" db="EMBL/GenBank/DDBJ databases">
        <title>Whole genome sequence of Azospirillum brasilense REC3 isolated from strawberry roots.</title>
        <authorList>
            <person name="Fontana C.A."/>
            <person name="Salazar S.M."/>
            <person name="Bassi D."/>
            <person name="Puglisi E."/>
            <person name="Lovaisa N.C."/>
            <person name="Toffoli L.M."/>
            <person name="Pedraza R."/>
            <person name="Cocconcelli P.S."/>
        </authorList>
    </citation>
    <scope>NUCLEOTIDE SEQUENCE [LARGE SCALE GENOMIC DNA]</scope>
    <source>
        <strain evidence="6 8">REC3</strain>
        <plasmid evidence="6">p6unnamed</plasmid>
    </source>
</reference>
<dbReference type="EMBL" id="JBJLSN010000010">
    <property type="protein sequence ID" value="MFL7901488.1"/>
    <property type="molecule type" value="Genomic_DNA"/>
</dbReference>
<name>A0A060DZL5_9PROT</name>
<dbReference type="InterPro" id="IPR029028">
    <property type="entry name" value="Alpha/beta_knot_MTases"/>
</dbReference>
<dbReference type="KEGG" id="abq:ABAZ39_31715"/>
<dbReference type="RefSeq" id="WP_040138192.1">
    <property type="nucleotide sequence ID" value="NZ_CP007797.1"/>
</dbReference>
<dbReference type="PANTHER" id="PTHR43191">
    <property type="entry name" value="RRNA METHYLTRANSFERASE 3"/>
    <property type="match status" value="1"/>
</dbReference>
<feature type="domain" description="tRNA/rRNA methyltransferase SpoU type" evidence="3">
    <location>
        <begin position="127"/>
        <end position="266"/>
    </location>
</feature>
<accession>A0A060DZL5</accession>
<keyword evidence="9" id="KW-1185">Reference proteome</keyword>
<evidence type="ECO:0000256" key="1">
    <source>
        <dbReference type="ARBA" id="ARBA00022603"/>
    </source>
</evidence>
<dbReference type="InterPro" id="IPR029026">
    <property type="entry name" value="tRNA_m1G_MTases_N"/>
</dbReference>
<geneLocation type="plasmid" evidence="4 7">
    <name>AbAZ39_p4</name>
</geneLocation>
<reference evidence="4 7" key="1">
    <citation type="journal article" date="2014" name="Genome Announc.">
        <title>Complete Genome Sequence of the Model Rhizosphere Strain Azospirillum brasilense Az39, Successfully Applied in Agriculture.</title>
        <authorList>
            <person name="Rivera D."/>
            <person name="Revale S."/>
            <person name="Molina R."/>
            <person name="Gualpa J."/>
            <person name="Puente M."/>
            <person name="Maroniche G."/>
            <person name="Paris G."/>
            <person name="Baker D."/>
            <person name="Clavijo B."/>
            <person name="McLay K."/>
            <person name="Spaepen S."/>
            <person name="Perticari A."/>
            <person name="Vazquez M."/>
            <person name="Wisniewski-Dye F."/>
            <person name="Watkins C."/>
            <person name="Martinez-Abarca F."/>
            <person name="Vanderleyden J."/>
            <person name="Cassan F."/>
        </authorList>
    </citation>
    <scope>NUCLEOTIDE SEQUENCE [LARGE SCALE GENOMIC DNA]</scope>
    <source>
        <strain evidence="4 7">Az39</strain>
        <plasmid evidence="4">AbAZ39_p4</plasmid>
    </source>
</reference>
<dbReference type="SUPFAM" id="SSF75217">
    <property type="entry name" value="alpha/beta knot"/>
    <property type="match status" value="1"/>
</dbReference>
<proteinExistence type="predicted"/>
<dbReference type="GO" id="GO:0008173">
    <property type="term" value="F:RNA methyltransferase activity"/>
    <property type="evidence" value="ECO:0007669"/>
    <property type="project" value="InterPro"/>
</dbReference>
<reference evidence="5 9" key="3">
    <citation type="submission" date="2024-11" db="EMBL/GenBank/DDBJ databases">
        <title>Draft genome sequences of two bacteria associated to sugarcane roots in Colombia.</title>
        <authorList>
            <person name="Pardo-Diaz S."/>
            <person name="Masmela-Mendoza J."/>
            <person name="Delgadillo-Duran P."/>
            <person name="Bautista E.J."/>
            <person name="Rojas-Tapias D.F."/>
        </authorList>
    </citation>
    <scope>NUCLEOTIDE SEQUENCE [LARGE SCALE GENOMIC DNA]</scope>
    <source>
        <strain evidence="5 9">Ap18</strain>
    </source>
</reference>
<gene>
    <name evidence="4" type="ORF">ABAZ39_31715</name>
    <name evidence="5" type="ORF">ACJ41P_10165</name>
    <name evidence="6" type="ORF">C1S70_10145</name>
</gene>
<organism evidence="4 7">
    <name type="scientific">Azospirillum argentinense</name>
    <dbReference type="NCBI Taxonomy" id="2970906"/>
    <lineage>
        <taxon>Bacteria</taxon>
        <taxon>Pseudomonadati</taxon>
        <taxon>Pseudomonadota</taxon>
        <taxon>Alphaproteobacteria</taxon>
        <taxon>Rhodospirillales</taxon>
        <taxon>Azospirillaceae</taxon>
        <taxon>Azospirillum</taxon>
    </lineage>
</organism>
<geneLocation type="plasmid" evidence="6">
    <name>p6unnamed</name>
</geneLocation>
<dbReference type="AlphaFoldDB" id="A0A060DZL5"/>
<keyword evidence="4" id="KW-0614">Plasmid</keyword>
<evidence type="ECO:0000313" key="5">
    <source>
        <dbReference type="EMBL" id="MFL7901488.1"/>
    </source>
</evidence>
<evidence type="ECO:0000313" key="4">
    <source>
        <dbReference type="EMBL" id="AIB16423.1"/>
    </source>
</evidence>
<evidence type="ECO:0000313" key="9">
    <source>
        <dbReference type="Proteomes" id="UP001628281"/>
    </source>
</evidence>
<dbReference type="CDD" id="cd18095">
    <property type="entry name" value="SpoU-like_rRNA-MTase"/>
    <property type="match status" value="1"/>
</dbReference>
<accession>A0A2K1G309</accession>
<protein>
    <submittedName>
        <fullName evidence="4 5">RNA methyltransferase</fullName>
    </submittedName>
</protein>
<dbReference type="InterPro" id="IPR001537">
    <property type="entry name" value="SpoU_MeTrfase"/>
</dbReference>
<dbReference type="Proteomes" id="UP000236268">
    <property type="component" value="Unassembled WGS sequence"/>
</dbReference>
<dbReference type="InterPro" id="IPR051259">
    <property type="entry name" value="rRNA_Methyltransferase"/>
</dbReference>
<dbReference type="GO" id="GO:0006396">
    <property type="term" value="P:RNA processing"/>
    <property type="evidence" value="ECO:0007669"/>
    <property type="project" value="InterPro"/>
</dbReference>
<sequence>MPAIIPPSIIPIDDPDDPRIAAYRDVKERDLVGREGRFIAEGAVVLRTLLTASRHETLSLLIADKRIAGLAPMLEALPAAVPVYSARQEVLDAIAGFPLHRGILGLGRAAAMPEPDALLAALGSRATVLVLCGIGNHDNVGGIFRNAAAFGVDAVLLDSGCCDPLYRKAIRVSVGAALRVPFVRIPAGTDPVALLERHGFAVLSLSPAGAVTLAGLRRPERAALLLGSEGPGLPASVLGRTRTVRIPMAPDFDSLNVATTSGIVLHHLAFMAEPESGLG</sequence>
<evidence type="ECO:0000313" key="8">
    <source>
        <dbReference type="Proteomes" id="UP000236268"/>
    </source>
</evidence>
<dbReference type="Proteomes" id="UP001628281">
    <property type="component" value="Unassembled WGS sequence"/>
</dbReference>